<reference evidence="1 2" key="1">
    <citation type="submission" date="2019-09" db="EMBL/GenBank/DDBJ databases">
        <title>Goodfellowia gen. nov., a new genus of the Pseudonocardineae related to Actinoalloteichus, containing Goodfellowia coeruleoviolacea gen. nov., comb. nov. gen. nov., comb. nov.</title>
        <authorList>
            <person name="Labeda D."/>
        </authorList>
    </citation>
    <scope>NUCLEOTIDE SEQUENCE [LARGE SCALE GENOMIC DNA]</scope>
    <source>
        <strain evidence="1 2">AN110305</strain>
    </source>
</reference>
<dbReference type="PANTHER" id="PTHR36039">
    <property type="match status" value="1"/>
</dbReference>
<dbReference type="Pfam" id="PF13563">
    <property type="entry name" value="2_5_RNA_ligase2"/>
    <property type="match status" value="1"/>
</dbReference>
<keyword evidence="1" id="KW-0436">Ligase</keyword>
<gene>
    <name evidence="1" type="ORF">F0L68_13780</name>
</gene>
<dbReference type="RefSeq" id="WP_149849918.1">
    <property type="nucleotide sequence ID" value="NZ_VUOB01000022.1"/>
</dbReference>
<evidence type="ECO:0000313" key="1">
    <source>
        <dbReference type="EMBL" id="KAA2262335.1"/>
    </source>
</evidence>
<dbReference type="PANTHER" id="PTHR36039:SF2">
    <property type="entry name" value="RNA LIGASE_CYCLIC NUCLEOTIDE PHOSPHODIESTERASE FAMILY PROTEIN"/>
    <property type="match status" value="1"/>
</dbReference>
<dbReference type="SUPFAM" id="SSF55144">
    <property type="entry name" value="LigT-like"/>
    <property type="match status" value="1"/>
</dbReference>
<keyword evidence="2" id="KW-1185">Reference proteome</keyword>
<proteinExistence type="predicted"/>
<organism evidence="1 2">
    <name type="scientific">Solihabitans fulvus</name>
    <dbReference type="NCBI Taxonomy" id="1892852"/>
    <lineage>
        <taxon>Bacteria</taxon>
        <taxon>Bacillati</taxon>
        <taxon>Actinomycetota</taxon>
        <taxon>Actinomycetes</taxon>
        <taxon>Pseudonocardiales</taxon>
        <taxon>Pseudonocardiaceae</taxon>
        <taxon>Solihabitans</taxon>
    </lineage>
</organism>
<sequence length="171" mass="18238">MAQGLVVFFDEAADTEVRGLWRRLGEAGVPGPPGEFGPHLTLAVAGAIPGGARKALRDDLALLSLPDLWLHTLAAFSGSENVLILAAVVDGELLAVHSAVHDVLAGKVKNPSAYYLPGSWVPHCTLASGIDDEQVVTGFRTLYPTRPIKAKARRVAIVDTRTKEVDVLLER</sequence>
<dbReference type="GO" id="GO:0016874">
    <property type="term" value="F:ligase activity"/>
    <property type="evidence" value="ECO:0007669"/>
    <property type="project" value="UniProtKB-KW"/>
</dbReference>
<name>A0A5B2XH18_9PSEU</name>
<dbReference type="EMBL" id="VUOB01000022">
    <property type="protein sequence ID" value="KAA2262335.1"/>
    <property type="molecule type" value="Genomic_DNA"/>
</dbReference>
<comment type="caution">
    <text evidence="1">The sequence shown here is derived from an EMBL/GenBank/DDBJ whole genome shotgun (WGS) entry which is preliminary data.</text>
</comment>
<reference evidence="1 2" key="2">
    <citation type="submission" date="2019-09" db="EMBL/GenBank/DDBJ databases">
        <authorList>
            <person name="Jin C."/>
        </authorList>
    </citation>
    <scope>NUCLEOTIDE SEQUENCE [LARGE SCALE GENOMIC DNA]</scope>
    <source>
        <strain evidence="1 2">AN110305</strain>
    </source>
</reference>
<accession>A0A5B2XH18</accession>
<dbReference type="Gene3D" id="3.90.1140.10">
    <property type="entry name" value="Cyclic phosphodiesterase"/>
    <property type="match status" value="1"/>
</dbReference>
<protein>
    <submittedName>
        <fullName evidence="1">2'-5' RNA ligase family protein</fullName>
    </submittedName>
</protein>
<dbReference type="OrthoDB" id="3397424at2"/>
<dbReference type="InterPro" id="IPR009097">
    <property type="entry name" value="Cyclic_Pdiesterase"/>
</dbReference>
<dbReference type="AlphaFoldDB" id="A0A5B2XH18"/>
<dbReference type="Proteomes" id="UP000323454">
    <property type="component" value="Unassembled WGS sequence"/>
</dbReference>
<evidence type="ECO:0000313" key="2">
    <source>
        <dbReference type="Proteomes" id="UP000323454"/>
    </source>
</evidence>